<dbReference type="Gene3D" id="3.90.105.20">
    <property type="match status" value="1"/>
</dbReference>
<feature type="region of interest" description="Disordered" evidence="7">
    <location>
        <begin position="309"/>
        <end position="338"/>
    </location>
</feature>
<dbReference type="GO" id="GO:0022625">
    <property type="term" value="C:cytosolic large ribosomal subunit"/>
    <property type="evidence" value="ECO:0007669"/>
    <property type="project" value="TreeGrafter"/>
</dbReference>
<evidence type="ECO:0000256" key="4">
    <source>
        <dbReference type="ARBA" id="ARBA00022980"/>
    </source>
</evidence>
<dbReference type="GO" id="GO:0003735">
    <property type="term" value="F:structural constituent of ribosome"/>
    <property type="evidence" value="ECO:0007669"/>
    <property type="project" value="TreeGrafter"/>
</dbReference>
<dbReference type="EMBL" id="VSSQ01000016">
    <property type="protein sequence ID" value="MPL61929.1"/>
    <property type="molecule type" value="Genomic_DNA"/>
</dbReference>
<comment type="caution">
    <text evidence="9">The sequence shown here is derived from an EMBL/GenBank/DDBJ whole genome shotgun (WGS) entry which is preliminary data.</text>
</comment>
<keyword evidence="3" id="KW-0694">RNA-binding</keyword>
<dbReference type="GO" id="GO:0070180">
    <property type="term" value="F:large ribosomal subunit rRNA binding"/>
    <property type="evidence" value="ECO:0007669"/>
    <property type="project" value="TreeGrafter"/>
</dbReference>
<name>A0A644T589_9ZZZZ</name>
<dbReference type="InterPro" id="IPR050323">
    <property type="entry name" value="Ribosomal_protein_uL10"/>
</dbReference>
<feature type="domain" description="Large ribosomal subunit protein uL10-like insertion" evidence="8">
    <location>
        <begin position="109"/>
        <end position="179"/>
    </location>
</feature>
<dbReference type="CDD" id="cd05795">
    <property type="entry name" value="Ribosomal_P0_L10e"/>
    <property type="match status" value="1"/>
</dbReference>
<dbReference type="InterPro" id="IPR040637">
    <property type="entry name" value="Ribosomal_uL10-like_insert"/>
</dbReference>
<dbReference type="GO" id="GO:0000027">
    <property type="term" value="P:ribosomal large subunit assembly"/>
    <property type="evidence" value="ECO:0007669"/>
    <property type="project" value="TreeGrafter"/>
</dbReference>
<dbReference type="PANTHER" id="PTHR45699:SF3">
    <property type="entry name" value="LARGE RIBOSOMAL SUBUNIT PROTEIN UL10"/>
    <property type="match status" value="1"/>
</dbReference>
<dbReference type="InterPro" id="IPR001790">
    <property type="entry name" value="Ribosomal_uL10"/>
</dbReference>
<proteinExistence type="inferred from homology"/>
<evidence type="ECO:0000256" key="7">
    <source>
        <dbReference type="SAM" id="MobiDB-lite"/>
    </source>
</evidence>
<feature type="compositionally biased region" description="Acidic residues" evidence="7">
    <location>
        <begin position="309"/>
        <end position="329"/>
    </location>
</feature>
<evidence type="ECO:0000256" key="1">
    <source>
        <dbReference type="ARBA" id="ARBA00008889"/>
    </source>
</evidence>
<organism evidence="9">
    <name type="scientific">bioreactor metagenome</name>
    <dbReference type="NCBI Taxonomy" id="1076179"/>
    <lineage>
        <taxon>unclassified sequences</taxon>
        <taxon>metagenomes</taxon>
        <taxon>ecological metagenomes</taxon>
    </lineage>
</organism>
<dbReference type="Pfam" id="PF17777">
    <property type="entry name" value="RL10P_insert"/>
    <property type="match status" value="1"/>
</dbReference>
<evidence type="ECO:0000256" key="5">
    <source>
        <dbReference type="ARBA" id="ARBA00023274"/>
    </source>
</evidence>
<comment type="similarity">
    <text evidence="1">Belongs to the universal ribosomal protein uL10 family.</text>
</comment>
<dbReference type="GO" id="GO:0002181">
    <property type="term" value="P:cytoplasmic translation"/>
    <property type="evidence" value="ECO:0007669"/>
    <property type="project" value="TreeGrafter"/>
</dbReference>
<dbReference type="InterPro" id="IPR043141">
    <property type="entry name" value="Ribosomal_uL10-like_sf"/>
</dbReference>
<evidence type="ECO:0000259" key="8">
    <source>
        <dbReference type="Pfam" id="PF17777"/>
    </source>
</evidence>
<evidence type="ECO:0000256" key="3">
    <source>
        <dbReference type="ARBA" id="ARBA00022884"/>
    </source>
</evidence>
<accession>A0A644T589</accession>
<dbReference type="Gene3D" id="3.30.70.1730">
    <property type="match status" value="1"/>
</dbReference>
<dbReference type="HAMAP" id="MF_00280">
    <property type="entry name" value="Ribosomal_uL10_arch"/>
    <property type="match status" value="1"/>
</dbReference>
<evidence type="ECO:0000256" key="2">
    <source>
        <dbReference type="ARBA" id="ARBA00022730"/>
    </source>
</evidence>
<dbReference type="Gene3D" id="6.10.140.760">
    <property type="match status" value="1"/>
</dbReference>
<reference evidence="9" key="1">
    <citation type="submission" date="2019-08" db="EMBL/GenBank/DDBJ databases">
        <authorList>
            <person name="Kucharzyk K."/>
            <person name="Murdoch R.W."/>
            <person name="Higgins S."/>
            <person name="Loffler F."/>
        </authorList>
    </citation>
    <scope>NUCLEOTIDE SEQUENCE</scope>
</reference>
<dbReference type="InterPro" id="IPR022909">
    <property type="entry name" value="Ribosomal_uL10_arc"/>
</dbReference>
<keyword evidence="4" id="KW-0689">Ribosomal protein</keyword>
<gene>
    <name evidence="9" type="ORF">SDC9_07518</name>
</gene>
<sequence length="338" mass="36518">MAHVAEWKKEEVKELKGLIDSHEVIGIVNLLNIPARQLQKMRQSLTGKAVIRMSKKNLIDLAFKDCNDKKQNLVDLSNHMDGQPAIVFTDMNPFKLFKILEDSKTSAPAKEGNIPDSDIIVPGGDTGFEPGPILGELQQVGIPAKIDKGKIVVSKDHVIVKAGEPVSKQVASMLTRLDIQPMEVGIDLRAAYEEESVYTSDLLTIDEEKTLADVQSAFSQAFNLSVNAGIPTKETIVAIIQNANSKSVNLAMNASVLTSETTEPLIALANAKMLALASAISDEEGALDEELVEKLSNVSVATPVVEETIEDNEDVEEEEETEEEAEEEAAAGLGALFG</sequence>
<keyword evidence="5" id="KW-0687">Ribonucleoprotein</keyword>
<dbReference type="Pfam" id="PF00466">
    <property type="entry name" value="Ribosomal_L10"/>
    <property type="match status" value="1"/>
</dbReference>
<dbReference type="SUPFAM" id="SSF160369">
    <property type="entry name" value="Ribosomal protein L10-like"/>
    <property type="match status" value="1"/>
</dbReference>
<protein>
    <recommendedName>
        <fullName evidence="6">50S ribosomal protein L10</fullName>
    </recommendedName>
</protein>
<evidence type="ECO:0000256" key="6">
    <source>
        <dbReference type="ARBA" id="ARBA00035502"/>
    </source>
</evidence>
<keyword evidence="2" id="KW-0699">rRNA-binding</keyword>
<dbReference type="InterPro" id="IPR043164">
    <property type="entry name" value="Ribosomal_uL10-like_insert_sf"/>
</dbReference>
<dbReference type="AlphaFoldDB" id="A0A644T589"/>
<evidence type="ECO:0000313" key="9">
    <source>
        <dbReference type="EMBL" id="MPL61929.1"/>
    </source>
</evidence>
<dbReference type="PANTHER" id="PTHR45699">
    <property type="entry name" value="60S ACIDIC RIBOSOMAL PROTEIN P0"/>
    <property type="match status" value="1"/>
</dbReference>
<dbReference type="NCBIfam" id="NF003098">
    <property type="entry name" value="PRK04019.1-5"/>
    <property type="match status" value="1"/>
</dbReference>